<reference evidence="1 2" key="1">
    <citation type="journal article" date="2016" name="Nat. Commun.">
        <title>Thousands of microbial genomes shed light on interconnected biogeochemical processes in an aquifer system.</title>
        <authorList>
            <person name="Anantharaman K."/>
            <person name="Brown C.T."/>
            <person name="Hug L.A."/>
            <person name="Sharon I."/>
            <person name="Castelle C.J."/>
            <person name="Probst A.J."/>
            <person name="Thomas B.C."/>
            <person name="Singh A."/>
            <person name="Wilkins M.J."/>
            <person name="Karaoz U."/>
            <person name="Brodie E.L."/>
            <person name="Williams K.H."/>
            <person name="Hubbard S.S."/>
            <person name="Banfield J.F."/>
        </authorList>
    </citation>
    <scope>NUCLEOTIDE SEQUENCE [LARGE SCALE GENOMIC DNA]</scope>
</reference>
<sequence length="100" mass="11799">MMHSKLATGRWQQMSIADQLGNVGSEYSRILSSRRRQDEARFQGALSRFLELLDLTINDERWDLGRKRELLRLREISCKGFPEGLQKYFNHFALLARKNK</sequence>
<dbReference type="AlphaFoldDB" id="A0A1F5QAY2"/>
<evidence type="ECO:0000313" key="1">
    <source>
        <dbReference type="EMBL" id="OGE99353.1"/>
    </source>
</evidence>
<organism evidence="1 2">
    <name type="scientific">Candidatus Doudnabacteria bacterium RIFCSPLOWO2_02_FULL_48_13</name>
    <dbReference type="NCBI Taxonomy" id="1817845"/>
    <lineage>
        <taxon>Bacteria</taxon>
        <taxon>Candidatus Doudnaibacteriota</taxon>
    </lineage>
</organism>
<protein>
    <submittedName>
        <fullName evidence="1">Uncharacterized protein</fullName>
    </submittedName>
</protein>
<accession>A0A1F5QAY2</accession>
<dbReference type="Proteomes" id="UP000177235">
    <property type="component" value="Unassembled WGS sequence"/>
</dbReference>
<gene>
    <name evidence="1" type="ORF">A3J05_00365</name>
</gene>
<comment type="caution">
    <text evidence="1">The sequence shown here is derived from an EMBL/GenBank/DDBJ whole genome shotgun (WGS) entry which is preliminary data.</text>
</comment>
<name>A0A1F5QAY2_9BACT</name>
<evidence type="ECO:0000313" key="2">
    <source>
        <dbReference type="Proteomes" id="UP000177235"/>
    </source>
</evidence>
<proteinExistence type="predicted"/>
<dbReference type="EMBL" id="MFFF01000021">
    <property type="protein sequence ID" value="OGE99353.1"/>
    <property type="molecule type" value="Genomic_DNA"/>
</dbReference>